<protein>
    <submittedName>
        <fullName evidence="1">Transcription factor cwo isoform X1</fullName>
    </submittedName>
</protein>
<sequence length="203" mass="23062">MAIRVRRGNTLRWYSRNGTIRLGSRTESRKEEPMNYIDIRPMDRYQSPTPIGSKRVATTYSASSQPVLDALVFPFFFSGGILALLERDFACGSNYDTIRAKFADILPSMGGSDPWIHASLRRLDGRPCKDHVYKMCPGAGYCDGNLNFATSPEDDEGYSRKKVGRIDRYRSSVHSFIHLTYPRRIYIFAIGILRGKVLCEEFG</sequence>
<name>A0ABD2B0M9_VESSQ</name>
<dbReference type="Proteomes" id="UP001607302">
    <property type="component" value="Unassembled WGS sequence"/>
</dbReference>
<comment type="caution">
    <text evidence="1">The sequence shown here is derived from an EMBL/GenBank/DDBJ whole genome shotgun (WGS) entry which is preliminary data.</text>
</comment>
<gene>
    <name evidence="1" type="ORF">V1478_006697</name>
</gene>
<proteinExistence type="predicted"/>
<keyword evidence="2" id="KW-1185">Reference proteome</keyword>
<dbReference type="AlphaFoldDB" id="A0ABD2B0M9"/>
<dbReference type="EMBL" id="JAUDFV010000133">
    <property type="protein sequence ID" value="KAL2726419.1"/>
    <property type="molecule type" value="Genomic_DNA"/>
</dbReference>
<organism evidence="1 2">
    <name type="scientific">Vespula squamosa</name>
    <name type="common">Southern yellow jacket</name>
    <name type="synonym">Wasp</name>
    <dbReference type="NCBI Taxonomy" id="30214"/>
    <lineage>
        <taxon>Eukaryota</taxon>
        <taxon>Metazoa</taxon>
        <taxon>Ecdysozoa</taxon>
        <taxon>Arthropoda</taxon>
        <taxon>Hexapoda</taxon>
        <taxon>Insecta</taxon>
        <taxon>Pterygota</taxon>
        <taxon>Neoptera</taxon>
        <taxon>Endopterygota</taxon>
        <taxon>Hymenoptera</taxon>
        <taxon>Apocrita</taxon>
        <taxon>Aculeata</taxon>
        <taxon>Vespoidea</taxon>
        <taxon>Vespidae</taxon>
        <taxon>Vespinae</taxon>
        <taxon>Vespula</taxon>
    </lineage>
</organism>
<evidence type="ECO:0000313" key="1">
    <source>
        <dbReference type="EMBL" id="KAL2726419.1"/>
    </source>
</evidence>
<evidence type="ECO:0000313" key="2">
    <source>
        <dbReference type="Proteomes" id="UP001607302"/>
    </source>
</evidence>
<accession>A0ABD2B0M9</accession>
<reference evidence="1 2" key="1">
    <citation type="journal article" date="2024" name="Ann. Entomol. Soc. Am.">
        <title>Genomic analyses of the southern and eastern yellowjacket wasps (Hymenoptera: Vespidae) reveal evolutionary signatures of social life.</title>
        <authorList>
            <person name="Catto M.A."/>
            <person name="Caine P.B."/>
            <person name="Orr S.E."/>
            <person name="Hunt B.G."/>
            <person name="Goodisman M.A.D."/>
        </authorList>
    </citation>
    <scope>NUCLEOTIDE SEQUENCE [LARGE SCALE GENOMIC DNA]</scope>
    <source>
        <strain evidence="1">233</strain>
        <tissue evidence="1">Head and thorax</tissue>
    </source>
</reference>